<keyword evidence="1" id="KW-0378">Hydrolase</keyword>
<dbReference type="Pfam" id="PF01339">
    <property type="entry name" value="CheB_methylest"/>
    <property type="match status" value="1"/>
</dbReference>
<sequence length="70" mass="6667">MLGLVLTGRLRDGAAGAVALRAAGAVVIAQDPSTCEAPGMPTATIAAGGADLVLSPEAIVEVLLGVGGGR</sequence>
<reference evidence="6" key="1">
    <citation type="submission" date="2020-02" db="EMBL/GenBank/DDBJ databases">
        <authorList>
            <person name="Meier V. D."/>
        </authorList>
    </citation>
    <scope>NUCLEOTIDE SEQUENCE</scope>
    <source>
        <strain evidence="6">AVDCRST_MAG11</strain>
    </source>
</reference>
<dbReference type="SUPFAM" id="SSF52738">
    <property type="entry name" value="Methylesterase CheB, C-terminal domain"/>
    <property type="match status" value="1"/>
</dbReference>
<dbReference type="GO" id="GO:0006935">
    <property type="term" value="P:chemotaxis"/>
    <property type="evidence" value="ECO:0007669"/>
    <property type="project" value="InterPro"/>
</dbReference>
<name>A0A6J4LF65_9BACT</name>
<evidence type="ECO:0000256" key="4">
    <source>
        <dbReference type="PROSITE-ProRule" id="PRU00050"/>
    </source>
</evidence>
<evidence type="ECO:0000256" key="1">
    <source>
        <dbReference type="ARBA" id="ARBA00022801"/>
    </source>
</evidence>
<comment type="caution">
    <text evidence="4">Lacks conserved residue(s) required for the propagation of feature annotation.</text>
</comment>
<dbReference type="InterPro" id="IPR000673">
    <property type="entry name" value="Sig_transdc_resp-reg_Me-estase"/>
</dbReference>
<dbReference type="GO" id="GO:0005737">
    <property type="term" value="C:cytoplasm"/>
    <property type="evidence" value="ECO:0007669"/>
    <property type="project" value="InterPro"/>
</dbReference>
<feature type="domain" description="CheB-type methylesterase" evidence="5">
    <location>
        <begin position="1"/>
        <end position="64"/>
    </location>
</feature>
<organism evidence="6">
    <name type="scientific">uncultured Gemmatimonadaceae bacterium</name>
    <dbReference type="NCBI Taxonomy" id="246130"/>
    <lineage>
        <taxon>Bacteria</taxon>
        <taxon>Pseudomonadati</taxon>
        <taxon>Gemmatimonadota</taxon>
        <taxon>Gemmatimonadia</taxon>
        <taxon>Gemmatimonadales</taxon>
        <taxon>Gemmatimonadaceae</taxon>
        <taxon>environmental samples</taxon>
    </lineage>
</organism>
<comment type="catalytic activity">
    <reaction evidence="3">
        <text>[protein]-L-glutamate 5-O-methyl ester + H2O = L-glutamyl-[protein] + methanol + H(+)</text>
        <dbReference type="Rhea" id="RHEA:23236"/>
        <dbReference type="Rhea" id="RHEA-COMP:10208"/>
        <dbReference type="Rhea" id="RHEA-COMP:10311"/>
        <dbReference type="ChEBI" id="CHEBI:15377"/>
        <dbReference type="ChEBI" id="CHEBI:15378"/>
        <dbReference type="ChEBI" id="CHEBI:17790"/>
        <dbReference type="ChEBI" id="CHEBI:29973"/>
        <dbReference type="ChEBI" id="CHEBI:82795"/>
        <dbReference type="EC" id="3.1.1.61"/>
    </reaction>
</comment>
<dbReference type="EMBL" id="CADCTU010000568">
    <property type="protein sequence ID" value="CAA9332088.1"/>
    <property type="molecule type" value="Genomic_DNA"/>
</dbReference>
<dbReference type="PANTHER" id="PTHR42872">
    <property type="entry name" value="PROTEIN-GLUTAMATE METHYLESTERASE/PROTEIN-GLUTAMINE GLUTAMINASE"/>
    <property type="match status" value="1"/>
</dbReference>
<dbReference type="AlphaFoldDB" id="A0A6J4LF65"/>
<evidence type="ECO:0000313" key="6">
    <source>
        <dbReference type="EMBL" id="CAA9332088.1"/>
    </source>
</evidence>
<gene>
    <name evidence="6" type="ORF">AVDCRST_MAG11-2524</name>
</gene>
<accession>A0A6J4LF65</accession>
<evidence type="ECO:0000256" key="2">
    <source>
        <dbReference type="ARBA" id="ARBA00039140"/>
    </source>
</evidence>
<dbReference type="EC" id="3.1.1.61" evidence="2"/>
<dbReference type="PROSITE" id="PS50122">
    <property type="entry name" value="CHEB"/>
    <property type="match status" value="1"/>
</dbReference>
<dbReference type="GO" id="GO:0008984">
    <property type="term" value="F:protein-glutamate methylesterase activity"/>
    <property type="evidence" value="ECO:0007669"/>
    <property type="project" value="UniProtKB-EC"/>
</dbReference>
<dbReference type="GO" id="GO:0000156">
    <property type="term" value="F:phosphorelay response regulator activity"/>
    <property type="evidence" value="ECO:0007669"/>
    <property type="project" value="InterPro"/>
</dbReference>
<dbReference type="PANTHER" id="PTHR42872:SF6">
    <property type="entry name" value="PROTEIN-GLUTAMATE METHYLESTERASE_PROTEIN-GLUTAMINE GLUTAMINASE"/>
    <property type="match status" value="1"/>
</dbReference>
<evidence type="ECO:0000259" key="5">
    <source>
        <dbReference type="PROSITE" id="PS50122"/>
    </source>
</evidence>
<evidence type="ECO:0000256" key="3">
    <source>
        <dbReference type="ARBA" id="ARBA00048267"/>
    </source>
</evidence>
<dbReference type="Gene3D" id="3.40.50.180">
    <property type="entry name" value="Methylesterase CheB, C-terminal domain"/>
    <property type="match status" value="1"/>
</dbReference>
<proteinExistence type="predicted"/>
<protein>
    <recommendedName>
        <fullName evidence="2">protein-glutamate methylesterase</fullName>
        <ecNumber evidence="2">3.1.1.61</ecNumber>
    </recommendedName>
</protein>
<dbReference type="InterPro" id="IPR035909">
    <property type="entry name" value="CheB_C"/>
</dbReference>